<feature type="compositionally biased region" description="Low complexity" evidence="1">
    <location>
        <begin position="351"/>
        <end position="361"/>
    </location>
</feature>
<feature type="compositionally biased region" description="Acidic residues" evidence="1">
    <location>
        <begin position="381"/>
        <end position="393"/>
    </location>
</feature>
<feature type="region of interest" description="Disordered" evidence="1">
    <location>
        <begin position="351"/>
        <end position="393"/>
    </location>
</feature>
<accession>A0A0G4F395</accession>
<protein>
    <submittedName>
        <fullName evidence="2">Uncharacterized protein</fullName>
    </submittedName>
</protein>
<reference evidence="2" key="1">
    <citation type="submission" date="2014-11" db="EMBL/GenBank/DDBJ databases">
        <authorList>
            <person name="Otto D Thomas"/>
            <person name="Naeem Raeece"/>
        </authorList>
    </citation>
    <scope>NUCLEOTIDE SEQUENCE</scope>
</reference>
<dbReference type="EMBL" id="CDMZ01000094">
    <property type="protein sequence ID" value="CEM06540.1"/>
    <property type="molecule type" value="Genomic_DNA"/>
</dbReference>
<proteinExistence type="predicted"/>
<gene>
    <name evidence="2" type="ORF">Cvel_14951</name>
</gene>
<evidence type="ECO:0000313" key="2">
    <source>
        <dbReference type="EMBL" id="CEM06540.1"/>
    </source>
</evidence>
<dbReference type="AlphaFoldDB" id="A0A0G4F395"/>
<name>A0A0G4F395_9ALVE</name>
<evidence type="ECO:0000256" key="1">
    <source>
        <dbReference type="SAM" id="MobiDB-lite"/>
    </source>
</evidence>
<dbReference type="PhylomeDB" id="A0A0G4F395"/>
<sequence length="393" mass="42872">MICGLQSFDTVDKTPDELYERFWLRAGDLYSKAVGGTGWLKGSNVAAQRMSPYKNLTFDLLGVPPAHLGRVKGSGQIKWEVTQAMGIKNPKIFTPLCNHPALAQERTKSLLAPADAQKVQTLQGGGRLPRDFDEGEGAPMEFFTFVFLQNPSLLELSTLCSVVALAPALRPVFATDRKDAAEVFVGEAAAETQKKKGTWYSKKGDSAGFVWARPTKGEASGEFTLTAADVFDLVFPYTTLQELAFFLAMFEFIANKNKTFSPSAVRRRTKAYIPIVEFYYANGAEITSRGLQTYSLKTKMLREEVQKQIRQMRTEKKIDPRIASPFADTRDFTLDCLGRCGVVLPSVPSLVKSGSGGNQNEEGGDIDGVEGAGEGNSEVDGSSDGEATLEADL</sequence>
<organism evidence="2">
    <name type="scientific">Chromera velia CCMP2878</name>
    <dbReference type="NCBI Taxonomy" id="1169474"/>
    <lineage>
        <taxon>Eukaryota</taxon>
        <taxon>Sar</taxon>
        <taxon>Alveolata</taxon>
        <taxon>Colpodellida</taxon>
        <taxon>Chromeraceae</taxon>
        <taxon>Chromera</taxon>
    </lineage>
</organism>
<dbReference type="VEuPathDB" id="CryptoDB:Cvel_14951"/>